<sequence>MAEGSLLLEAQADFALQLVRESAPNADKSLIISPVSISIALAMCHAGAGNETALQIAKAIASGSASNEDIRKHFSSLMAELNAPNKTYALDSANRIYVNNKFELLDTYKKILTESFEGQFENIDFSNASESAKEINAFVEKATRDKIHDLISPDMIDGLTRVILVNAIYFKGNWANKFDKNLTEEKPFYKSENNERKVQMMKKKAKFPYYENENVQVLGLPYQDEEIYMYIVLPKERFGLSEVLKNLTGKTLVDFVQRRGKSEVNVELPRFKLETSLSLGDTLKKLGIVEAFKDSADFSGMTGSKDLYISEVVHKAFIEVNEEGTEATAATGIIMKERSRPSSPRIFNFRADHPFLYTLVKVNEEGTEAAAATGVGFKLRSMPAKPPPTYNFTADHPFLYLLTNEEGSEAAAATGAVFMLLSAQIDLEELYFTADHPFLYSIVNRRGDILFTGVVADLENS</sequence>
<evidence type="ECO:0000313" key="5">
    <source>
        <dbReference type="WBParaSite" id="ACRNAN_Path_573.g2155.t3"/>
    </source>
</evidence>
<comment type="similarity">
    <text evidence="1 2">Belongs to the serpin family.</text>
</comment>
<dbReference type="InterPro" id="IPR023796">
    <property type="entry name" value="Serpin_dom"/>
</dbReference>
<dbReference type="Pfam" id="PF00079">
    <property type="entry name" value="Serpin"/>
    <property type="match status" value="2"/>
</dbReference>
<dbReference type="CDD" id="cd00172">
    <property type="entry name" value="serpin"/>
    <property type="match status" value="1"/>
</dbReference>
<reference evidence="5" key="1">
    <citation type="submission" date="2022-11" db="UniProtKB">
        <authorList>
            <consortium name="WormBaseParasite"/>
        </authorList>
    </citation>
    <scope>IDENTIFICATION</scope>
</reference>
<evidence type="ECO:0000256" key="1">
    <source>
        <dbReference type="ARBA" id="ARBA00009500"/>
    </source>
</evidence>
<dbReference type="PANTHER" id="PTHR11461:SF211">
    <property type="entry name" value="GH10112P-RELATED"/>
    <property type="match status" value="1"/>
</dbReference>
<proteinExistence type="inferred from homology"/>
<dbReference type="GO" id="GO:0004867">
    <property type="term" value="F:serine-type endopeptidase inhibitor activity"/>
    <property type="evidence" value="ECO:0007669"/>
    <property type="project" value="InterPro"/>
</dbReference>
<keyword evidence="4" id="KW-1185">Reference proteome</keyword>
<organism evidence="4 5">
    <name type="scientific">Acrobeloides nanus</name>
    <dbReference type="NCBI Taxonomy" id="290746"/>
    <lineage>
        <taxon>Eukaryota</taxon>
        <taxon>Metazoa</taxon>
        <taxon>Ecdysozoa</taxon>
        <taxon>Nematoda</taxon>
        <taxon>Chromadorea</taxon>
        <taxon>Rhabditida</taxon>
        <taxon>Tylenchina</taxon>
        <taxon>Cephalobomorpha</taxon>
        <taxon>Cephaloboidea</taxon>
        <taxon>Cephalobidae</taxon>
        <taxon>Acrobeloides</taxon>
    </lineage>
</organism>
<evidence type="ECO:0000256" key="2">
    <source>
        <dbReference type="RuleBase" id="RU000411"/>
    </source>
</evidence>
<dbReference type="WBParaSite" id="ACRNAN_Path_573.g2155.t3">
    <property type="protein sequence ID" value="ACRNAN_Path_573.g2155.t3"/>
    <property type="gene ID" value="ACRNAN_Path_573.g2155"/>
</dbReference>
<dbReference type="InterPro" id="IPR000215">
    <property type="entry name" value="Serpin_fam"/>
</dbReference>
<accession>A0A914C8E5</accession>
<dbReference type="Gene3D" id="2.30.39.10">
    <property type="entry name" value="Alpha-1-antitrypsin, domain 1"/>
    <property type="match status" value="3"/>
</dbReference>
<dbReference type="GO" id="GO:0005615">
    <property type="term" value="C:extracellular space"/>
    <property type="evidence" value="ECO:0007669"/>
    <property type="project" value="InterPro"/>
</dbReference>
<dbReference type="Gene3D" id="3.30.497.10">
    <property type="entry name" value="Antithrombin, subunit I, domain 2"/>
    <property type="match status" value="1"/>
</dbReference>
<dbReference type="InterPro" id="IPR036186">
    <property type="entry name" value="Serpin_sf"/>
</dbReference>
<dbReference type="SUPFAM" id="SSF56574">
    <property type="entry name" value="Serpins"/>
    <property type="match status" value="3"/>
</dbReference>
<dbReference type="PANTHER" id="PTHR11461">
    <property type="entry name" value="SERINE PROTEASE INHIBITOR, SERPIN"/>
    <property type="match status" value="1"/>
</dbReference>
<dbReference type="AlphaFoldDB" id="A0A914C8E5"/>
<dbReference type="InterPro" id="IPR042178">
    <property type="entry name" value="Serpin_sf_1"/>
</dbReference>
<dbReference type="SMART" id="SM00093">
    <property type="entry name" value="SERPIN"/>
    <property type="match status" value="1"/>
</dbReference>
<protein>
    <submittedName>
        <fullName evidence="5">Serpin domain-containing protein</fullName>
    </submittedName>
</protein>
<dbReference type="PROSITE" id="PS00284">
    <property type="entry name" value="SERPIN"/>
    <property type="match status" value="1"/>
</dbReference>
<evidence type="ECO:0000313" key="4">
    <source>
        <dbReference type="Proteomes" id="UP000887540"/>
    </source>
</evidence>
<feature type="domain" description="Serpin" evidence="3">
    <location>
        <begin position="16"/>
        <end position="458"/>
    </location>
</feature>
<name>A0A914C8E5_9BILA</name>
<dbReference type="InterPro" id="IPR042185">
    <property type="entry name" value="Serpin_sf_2"/>
</dbReference>
<dbReference type="Proteomes" id="UP000887540">
    <property type="component" value="Unplaced"/>
</dbReference>
<evidence type="ECO:0000259" key="3">
    <source>
        <dbReference type="SMART" id="SM00093"/>
    </source>
</evidence>
<dbReference type="InterPro" id="IPR023795">
    <property type="entry name" value="Serpin_CS"/>
</dbReference>